<proteinExistence type="predicted"/>
<feature type="region of interest" description="Disordered" evidence="1">
    <location>
        <begin position="72"/>
        <end position="100"/>
    </location>
</feature>
<organism evidence="2 3">
    <name type="scientific">Rhizophagus irregularis</name>
    <dbReference type="NCBI Taxonomy" id="588596"/>
    <lineage>
        <taxon>Eukaryota</taxon>
        <taxon>Fungi</taxon>
        <taxon>Fungi incertae sedis</taxon>
        <taxon>Mucoromycota</taxon>
        <taxon>Glomeromycotina</taxon>
        <taxon>Glomeromycetes</taxon>
        <taxon>Glomerales</taxon>
        <taxon>Glomeraceae</taxon>
        <taxon>Rhizophagus</taxon>
    </lineage>
</organism>
<name>A0A2I1GFK9_9GLOM</name>
<evidence type="ECO:0000313" key="2">
    <source>
        <dbReference type="EMBL" id="PKY45409.1"/>
    </source>
</evidence>
<dbReference type="OrthoDB" id="2415357at2759"/>
<dbReference type="AlphaFoldDB" id="A0A2I1GFK9"/>
<accession>A0A2I1GFK9</accession>
<keyword evidence="3" id="KW-1185">Reference proteome</keyword>
<feature type="region of interest" description="Disordered" evidence="1">
    <location>
        <begin position="1"/>
        <end position="38"/>
    </location>
</feature>
<gene>
    <name evidence="2" type="ORF">RhiirA4_459975</name>
</gene>
<feature type="compositionally biased region" description="Basic and acidic residues" evidence="1">
    <location>
        <begin position="85"/>
        <end position="100"/>
    </location>
</feature>
<evidence type="ECO:0000313" key="3">
    <source>
        <dbReference type="Proteomes" id="UP000234323"/>
    </source>
</evidence>
<evidence type="ECO:0000256" key="1">
    <source>
        <dbReference type="SAM" id="MobiDB-lite"/>
    </source>
</evidence>
<dbReference type="Proteomes" id="UP000234323">
    <property type="component" value="Unassembled WGS sequence"/>
</dbReference>
<comment type="caution">
    <text evidence="2">The sequence shown here is derived from an EMBL/GenBank/DDBJ whole genome shotgun (WGS) entry which is preliminary data.</text>
</comment>
<sequence length="100" mass="11407">MTAKQAAAELLAPNTDDKDDTNDAEISKKKKPGRLKNDKANAKMDKLETYIGLRCIKVDYQIKEKYMNIIRNQGNLDHSNDSINDNERSSKKIKSNHDNQ</sequence>
<protein>
    <submittedName>
        <fullName evidence="2">Uncharacterized protein</fullName>
    </submittedName>
</protein>
<reference evidence="2 3" key="1">
    <citation type="submission" date="2015-10" db="EMBL/GenBank/DDBJ databases">
        <title>Genome analyses suggest a sexual origin of heterokaryosis in a supposedly ancient asexual fungus.</title>
        <authorList>
            <person name="Ropars J."/>
            <person name="Sedzielewska K."/>
            <person name="Noel J."/>
            <person name="Charron P."/>
            <person name="Farinelli L."/>
            <person name="Marton T."/>
            <person name="Kruger M."/>
            <person name="Pelin A."/>
            <person name="Brachmann A."/>
            <person name="Corradi N."/>
        </authorList>
    </citation>
    <scope>NUCLEOTIDE SEQUENCE [LARGE SCALE GENOMIC DNA]</scope>
    <source>
        <strain evidence="2 3">A4</strain>
    </source>
</reference>
<dbReference type="EMBL" id="LLXI01000382">
    <property type="protein sequence ID" value="PKY45409.1"/>
    <property type="molecule type" value="Genomic_DNA"/>
</dbReference>
<feature type="compositionally biased region" description="Polar residues" evidence="1">
    <location>
        <begin position="72"/>
        <end position="83"/>
    </location>
</feature>